<accession>A0ABR1SGA4</accession>
<organism evidence="1 2">
    <name type="scientific">Apiospora marii</name>
    <dbReference type="NCBI Taxonomy" id="335849"/>
    <lineage>
        <taxon>Eukaryota</taxon>
        <taxon>Fungi</taxon>
        <taxon>Dikarya</taxon>
        <taxon>Ascomycota</taxon>
        <taxon>Pezizomycotina</taxon>
        <taxon>Sordariomycetes</taxon>
        <taxon>Xylariomycetidae</taxon>
        <taxon>Amphisphaeriales</taxon>
        <taxon>Apiosporaceae</taxon>
        <taxon>Apiospora</taxon>
    </lineage>
</organism>
<comment type="caution">
    <text evidence="1">The sequence shown here is derived from an EMBL/GenBank/DDBJ whole genome shotgun (WGS) entry which is preliminary data.</text>
</comment>
<evidence type="ECO:0000313" key="2">
    <source>
        <dbReference type="Proteomes" id="UP001396898"/>
    </source>
</evidence>
<protein>
    <submittedName>
        <fullName evidence="1">Uncharacterized protein</fullName>
    </submittedName>
</protein>
<name>A0ABR1SGA4_9PEZI</name>
<proteinExistence type="predicted"/>
<gene>
    <name evidence="1" type="ORF">PG991_002736</name>
</gene>
<dbReference type="Proteomes" id="UP001396898">
    <property type="component" value="Unassembled WGS sequence"/>
</dbReference>
<sequence>MAWPNPYSTGKERIEEVEQDFYTHIISNLDLHDENMVFGNVDADGSLEHQLTPILKMIDVGECQRQRTRGEDQWLIKTGGLIDTISDHVQTMVTRALRTTAEAVPLDPELNELATISLGDGPDLREVAVGVIIAVSMRTEDWYRERYPGHNTAQESDDYVRDLVNAIFFDADWTTTVF</sequence>
<reference evidence="1 2" key="1">
    <citation type="submission" date="2023-01" db="EMBL/GenBank/DDBJ databases">
        <title>Analysis of 21 Apiospora genomes using comparative genomics revels a genus with tremendous synthesis potential of carbohydrate active enzymes and secondary metabolites.</title>
        <authorList>
            <person name="Sorensen T."/>
        </authorList>
    </citation>
    <scope>NUCLEOTIDE SEQUENCE [LARGE SCALE GENOMIC DNA]</scope>
    <source>
        <strain evidence="1 2">CBS 20057</strain>
    </source>
</reference>
<dbReference type="EMBL" id="JAQQWI010000006">
    <property type="protein sequence ID" value="KAK8033338.1"/>
    <property type="molecule type" value="Genomic_DNA"/>
</dbReference>
<evidence type="ECO:0000313" key="1">
    <source>
        <dbReference type="EMBL" id="KAK8033338.1"/>
    </source>
</evidence>
<keyword evidence="2" id="KW-1185">Reference proteome</keyword>